<proteinExistence type="predicted"/>
<accession>A0A976M8X9</accession>
<evidence type="ECO:0000256" key="1">
    <source>
        <dbReference type="SAM" id="MobiDB-lite"/>
    </source>
</evidence>
<dbReference type="OrthoDB" id="361822at2759"/>
<feature type="region of interest" description="Disordered" evidence="1">
    <location>
        <begin position="350"/>
        <end position="417"/>
    </location>
</feature>
<feature type="compositionally biased region" description="Low complexity" evidence="1">
    <location>
        <begin position="384"/>
        <end position="402"/>
    </location>
</feature>
<dbReference type="AlphaFoldDB" id="A0A976M8X9"/>
<feature type="region of interest" description="Disordered" evidence="1">
    <location>
        <begin position="59"/>
        <end position="78"/>
    </location>
</feature>
<gene>
    <name evidence="2" type="ORF">MACJ_001627</name>
</gene>
<dbReference type="Proteomes" id="UP000244803">
    <property type="component" value="Chromosome 2"/>
</dbReference>
<organism evidence="2 3">
    <name type="scientific">Theileria orientalis</name>
    <dbReference type="NCBI Taxonomy" id="68886"/>
    <lineage>
        <taxon>Eukaryota</taxon>
        <taxon>Sar</taxon>
        <taxon>Alveolata</taxon>
        <taxon>Apicomplexa</taxon>
        <taxon>Aconoidasida</taxon>
        <taxon>Piroplasmida</taxon>
        <taxon>Theileriidae</taxon>
        <taxon>Theileria</taxon>
    </lineage>
</organism>
<evidence type="ECO:0000313" key="2">
    <source>
        <dbReference type="EMBL" id="UKJ90693.2"/>
    </source>
</evidence>
<evidence type="ECO:0000313" key="3">
    <source>
        <dbReference type="Proteomes" id="UP000244803"/>
    </source>
</evidence>
<feature type="region of interest" description="Disordered" evidence="1">
    <location>
        <begin position="727"/>
        <end position="759"/>
    </location>
</feature>
<feature type="compositionally biased region" description="Low complexity" evidence="1">
    <location>
        <begin position="356"/>
        <end position="376"/>
    </location>
</feature>
<dbReference type="EMBL" id="CP056068">
    <property type="protein sequence ID" value="UKJ90693.2"/>
    <property type="molecule type" value="Genomic_DNA"/>
</dbReference>
<reference evidence="2" key="1">
    <citation type="submission" date="2022-07" db="EMBL/GenBank/DDBJ databases">
        <title>Evaluation of T. orientalis genome assembly methods using nanopore sequencing and analysis of variation between genomes.</title>
        <authorList>
            <person name="Yam J."/>
            <person name="Micallef M.L."/>
            <person name="Liu M."/>
            <person name="Djordjevic S.P."/>
            <person name="Bogema D.R."/>
            <person name="Jenkins C."/>
        </authorList>
    </citation>
    <scope>NUCLEOTIDE SEQUENCE</scope>
    <source>
        <strain evidence="2">Fish Creek</strain>
    </source>
</reference>
<protein>
    <submittedName>
        <fullName evidence="2">Uncharacterized protein</fullName>
    </submittedName>
</protein>
<feature type="compositionally biased region" description="Basic and acidic residues" evidence="1">
    <location>
        <begin position="59"/>
        <end position="77"/>
    </location>
</feature>
<sequence>MKSLKQKELCIIVGLQEILMNLCKILIIKYEIVHLVEGHSKYLWKRYLIHYFSSVNEKGTHSESERTGHESTTEGKYSEMYGSEEIDNSNVEEREGYANAQVSDVEKIRGLNRELVETEQRIRRLEREGINMIVVIMLMSMNKYRYGMVCNDIYRLIVQGRIPLRSVNRLLSKEVISKLYKTFVFQGPKGRMSRSLQEDYCSNVFTNTIHPKSVNSLKAALNYYLNNILVSGNDGDKEDNRCSKSDYELNVTVLCRRIIHFTRLPNMVIIVVDKLIKYLEYHDVNSSGNGTGNRKGGERGKSEDKELDGQIYGFLLGYPKNVIGCAIVLITCRLLWPIFHIQPPEFASVRKRRTSANDTTYSTNTDTNGTSSSTSVNKRRRTSRSSTHSGSDSTITDTSNTSNARTANEKKMRKKRIVKVIETNPKRIYHDREENRWRIRTDEEIDRISGRSIGTRDSITGGDREFDIKELEDIGNINRYGYVKAYLNVLYYYYKSRKGKVEENKLRDELKRELLTESDLDRFKKYIVESYKNSNFSSFLSSIIFRYTTNHFLLFKLLPIFNKKSGTRTKNIEDNSDGDEDKEAEINNYLNLMGASSNNLYKHLMDYYGTSSDPGVGTSNTTGATKSTVSGTNLLNLIRDNLVGNCEIFYLITSLFNNYPNYSGFSPEKSLEFSQFLLSTRDQKRQIMNMVKEIKLVNIIQKYNNVYTDITNQILKYGDMIEIDDVSSEPEGKKRRNDTDDTGVSTTSGTADRDTSDGCKKNTCNLYEHQLEKLENSFQELGKVTEIGLTLPPKPFNLRNKSYRK</sequence>
<name>A0A976M8X9_THEOR</name>